<dbReference type="AlphaFoldDB" id="A0A076FAD1"/>
<accession>A0A076FAD1</accession>
<proteinExistence type="predicted"/>
<dbReference type="KEGG" id="caj:CIG1485E_1080"/>
<evidence type="ECO:0000313" key="2">
    <source>
        <dbReference type="Proteomes" id="UP000028486"/>
    </source>
</evidence>
<gene>
    <name evidence="1" type="ORF">CIG1485E_1080</name>
</gene>
<dbReference type="OrthoDB" id="5334833at2"/>
<evidence type="ECO:0000313" key="1">
    <source>
        <dbReference type="EMBL" id="AII14916.1"/>
    </source>
</evidence>
<sequence>MTELKEFSIDDSEFVSQKKEVELCRERSVRDEEKICAKCKNVYYCDLIKEFVLTQFKLKIARLKECQASNGLNSCTNCELFFECKVRKEYVDATYEKMNEGRGGEFDF</sequence>
<dbReference type="Proteomes" id="UP000028486">
    <property type="component" value="Chromosome"/>
</dbReference>
<keyword evidence="2" id="KW-1185">Reference proteome</keyword>
<protein>
    <submittedName>
        <fullName evidence="1">Uncharacterized protein</fullName>
    </submittedName>
</protein>
<dbReference type="HOGENOM" id="CLU_2192165_0_0_7"/>
<dbReference type="PATRIC" id="fig|1244531.5.peg.1181"/>
<name>A0A076FAD1_9BACT</name>
<dbReference type="STRING" id="1244531.CIG2463D_1172"/>
<reference evidence="2" key="1">
    <citation type="journal article" date="2014" name="Genome Announc.">
        <title>Complete Genome Sequence of Campylobacter iguaniorum Strain 1485ET, Isolated from a Bearded Dragon (Pogona vitticeps).</title>
        <authorList>
            <person name="Gilbert M.J."/>
            <person name="Miller W.G."/>
            <person name="Yee E."/>
            <person name="Kik M."/>
            <person name="Wagenaar J.A."/>
            <person name="Duim B."/>
        </authorList>
    </citation>
    <scope>NUCLEOTIDE SEQUENCE [LARGE SCALE GENOMIC DNA]</scope>
    <source>
        <strain evidence="2">1485E</strain>
    </source>
</reference>
<organism evidence="1 2">
    <name type="scientific">Campylobacter iguaniorum</name>
    <dbReference type="NCBI Taxonomy" id="1244531"/>
    <lineage>
        <taxon>Bacteria</taxon>
        <taxon>Pseudomonadati</taxon>
        <taxon>Campylobacterota</taxon>
        <taxon>Epsilonproteobacteria</taxon>
        <taxon>Campylobacterales</taxon>
        <taxon>Campylobacteraceae</taxon>
        <taxon>Campylobacter</taxon>
    </lineage>
</organism>
<dbReference type="EMBL" id="CP009043">
    <property type="protein sequence ID" value="AII14916.1"/>
    <property type="molecule type" value="Genomic_DNA"/>
</dbReference>
<dbReference type="RefSeq" id="WP_051870937.1">
    <property type="nucleotide sequence ID" value="NZ_CP009043.1"/>
</dbReference>